<gene>
    <name evidence="6" type="ORF">BDV98DRAFT_561924</name>
</gene>
<organism evidence="6 7">
    <name type="scientific">Pterulicium gracile</name>
    <dbReference type="NCBI Taxonomy" id="1884261"/>
    <lineage>
        <taxon>Eukaryota</taxon>
        <taxon>Fungi</taxon>
        <taxon>Dikarya</taxon>
        <taxon>Basidiomycota</taxon>
        <taxon>Agaricomycotina</taxon>
        <taxon>Agaricomycetes</taxon>
        <taxon>Agaricomycetidae</taxon>
        <taxon>Agaricales</taxon>
        <taxon>Pleurotineae</taxon>
        <taxon>Pterulaceae</taxon>
        <taxon>Pterulicium</taxon>
    </lineage>
</organism>
<keyword evidence="7" id="KW-1185">Reference proteome</keyword>
<dbReference type="InterPro" id="IPR001876">
    <property type="entry name" value="Znf_RanBP2"/>
</dbReference>
<dbReference type="Gene3D" id="4.10.1060.10">
    <property type="entry name" value="Zinc finger, RanBP2-type"/>
    <property type="match status" value="2"/>
</dbReference>
<feature type="compositionally biased region" description="Low complexity" evidence="4">
    <location>
        <begin position="87"/>
        <end position="103"/>
    </location>
</feature>
<evidence type="ECO:0000256" key="2">
    <source>
        <dbReference type="ARBA" id="ARBA00022771"/>
    </source>
</evidence>
<evidence type="ECO:0000256" key="4">
    <source>
        <dbReference type="SAM" id="MobiDB-lite"/>
    </source>
</evidence>
<feature type="compositionally biased region" description="Low complexity" evidence="4">
    <location>
        <begin position="201"/>
        <end position="215"/>
    </location>
</feature>
<keyword evidence="2" id="KW-0863">Zinc-finger</keyword>
<feature type="region of interest" description="Disordered" evidence="4">
    <location>
        <begin position="46"/>
        <end position="120"/>
    </location>
</feature>
<sequence>MSAIRNNARSSDARRNRASPYTDGRQKSQGWGISKLLNFFNPLRIRSESPLPETPAPGYLDSVDRVTKGVAPEQAAERLADRGQQISSSLNGRGTLGGTSSSSVHGRNRHDSLDRGITGLDLLSPSRSGVLFDESPSRSKNLETVVSFLQSKQDQPMNAIEVEGLVSLINKSSSESDLEPFRFSTSPSPARGTTPHFGLGPSASSPSVSSSTASPRKALSKNPNGSYRWQGGGSAKPRNRYRSPAFGASQPSPTGLKLSPPPNSTPTDTKRRKVGEDTITSYSMPSLLSTPPRSAAPSPAQIPSSAAVPFPATPGSPSPSSNGSPSKPGAQSRTPARRPVVQQFTAPAHPSPLRQAWGAQSDTSSSPNSSPAPAKPTNAATFMTELIKGATPPKKPDLSNPYQTASPVKPRASTRKVAPKRSRATGKPTPPAAPEVEEPSPQAIIEATVPKGSKRTRPPPESAKHSPERERSMSSSVEQDGMEIDEEVTAPAPKKHKKAMVNGNGRPSSARQPSAESVTVEEMDLDEAPATPILRPAEIIEPQGSSRTPAVPVPPAPATGSTFFAASSSSNGRPVKSSLPKEPSKLRFSYQPETSSTTSSSSAPTVVDGLPPPSTESPFAPKLEGSSRRASLASVHTLPTFDFAPPPSLSAVSAGKRKAEAISAATLPSFSFDIIATPLSSAPASAHAPTPAPAPTTGGFNWAASGMAPPKISAGEWKCGDCASTNQEHLHDKKCYVCDAPKPGAATSTLTPPAPTTTSNGSGGAGGGFNWAAAGMAPPPKADEGSWACGSCTLLNKPPAVDQCAICGADR</sequence>
<feature type="region of interest" description="Disordered" evidence="4">
    <location>
        <begin position="1"/>
        <end position="28"/>
    </location>
</feature>
<dbReference type="OrthoDB" id="79830at2759"/>
<evidence type="ECO:0000256" key="3">
    <source>
        <dbReference type="ARBA" id="ARBA00022833"/>
    </source>
</evidence>
<accession>A0A5C3QTY4</accession>
<feature type="compositionally biased region" description="Low complexity" evidence="4">
    <location>
        <begin position="363"/>
        <end position="381"/>
    </location>
</feature>
<feature type="region of interest" description="Disordered" evidence="4">
    <location>
        <begin position="746"/>
        <end position="766"/>
    </location>
</feature>
<dbReference type="Proteomes" id="UP000305067">
    <property type="component" value="Unassembled WGS sequence"/>
</dbReference>
<feature type="compositionally biased region" description="Low complexity" evidence="4">
    <location>
        <begin position="318"/>
        <end position="329"/>
    </location>
</feature>
<dbReference type="GO" id="GO:0008270">
    <property type="term" value="F:zinc ion binding"/>
    <property type="evidence" value="ECO:0007669"/>
    <property type="project" value="UniProtKB-KW"/>
</dbReference>
<feature type="domain" description="RanBP2-type" evidence="5">
    <location>
        <begin position="785"/>
        <end position="810"/>
    </location>
</feature>
<feature type="region of interest" description="Disordered" evidence="4">
    <location>
        <begin position="681"/>
        <end position="703"/>
    </location>
</feature>
<feature type="region of interest" description="Disordered" evidence="4">
    <location>
        <begin position="176"/>
        <end position="628"/>
    </location>
</feature>
<proteinExistence type="predicted"/>
<dbReference type="AlphaFoldDB" id="A0A5C3QTY4"/>
<keyword evidence="3" id="KW-0862">Zinc</keyword>
<feature type="compositionally biased region" description="Polar residues" evidence="4">
    <location>
        <begin position="505"/>
        <end position="517"/>
    </location>
</feature>
<dbReference type="EMBL" id="ML178817">
    <property type="protein sequence ID" value="TFL05372.1"/>
    <property type="molecule type" value="Genomic_DNA"/>
</dbReference>
<feature type="domain" description="RanBP2-type" evidence="5">
    <location>
        <begin position="715"/>
        <end position="741"/>
    </location>
</feature>
<feature type="compositionally biased region" description="Low complexity" evidence="4">
    <location>
        <begin position="558"/>
        <end position="570"/>
    </location>
</feature>
<protein>
    <recommendedName>
        <fullName evidence="5">RanBP2-type domain-containing protein</fullName>
    </recommendedName>
</protein>
<feature type="compositionally biased region" description="Low complexity" evidence="4">
    <location>
        <begin position="746"/>
        <end position="759"/>
    </location>
</feature>
<evidence type="ECO:0000256" key="1">
    <source>
        <dbReference type="ARBA" id="ARBA00022723"/>
    </source>
</evidence>
<evidence type="ECO:0000313" key="6">
    <source>
        <dbReference type="EMBL" id="TFL05372.1"/>
    </source>
</evidence>
<feature type="compositionally biased region" description="Low complexity" evidence="4">
    <location>
        <begin position="285"/>
        <end position="310"/>
    </location>
</feature>
<keyword evidence="1" id="KW-0479">Metal-binding</keyword>
<dbReference type="SMART" id="SM00547">
    <property type="entry name" value="ZnF_RBZ"/>
    <property type="match status" value="2"/>
</dbReference>
<feature type="compositionally biased region" description="Low complexity" evidence="4">
    <location>
        <begin position="1"/>
        <end position="10"/>
    </location>
</feature>
<evidence type="ECO:0000259" key="5">
    <source>
        <dbReference type="SMART" id="SM00547"/>
    </source>
</evidence>
<feature type="compositionally biased region" description="Basic residues" evidence="4">
    <location>
        <begin position="412"/>
        <end position="424"/>
    </location>
</feature>
<dbReference type="STRING" id="1884261.A0A5C3QTY4"/>
<feature type="compositionally biased region" description="Basic and acidic residues" evidence="4">
    <location>
        <begin position="462"/>
        <end position="472"/>
    </location>
</feature>
<name>A0A5C3QTY4_9AGAR</name>
<evidence type="ECO:0000313" key="7">
    <source>
        <dbReference type="Proteomes" id="UP000305067"/>
    </source>
</evidence>
<reference evidence="6 7" key="1">
    <citation type="journal article" date="2019" name="Nat. Ecol. Evol.">
        <title>Megaphylogeny resolves global patterns of mushroom evolution.</title>
        <authorList>
            <person name="Varga T."/>
            <person name="Krizsan K."/>
            <person name="Foldi C."/>
            <person name="Dima B."/>
            <person name="Sanchez-Garcia M."/>
            <person name="Sanchez-Ramirez S."/>
            <person name="Szollosi G.J."/>
            <person name="Szarkandi J.G."/>
            <person name="Papp V."/>
            <person name="Albert L."/>
            <person name="Andreopoulos W."/>
            <person name="Angelini C."/>
            <person name="Antonin V."/>
            <person name="Barry K.W."/>
            <person name="Bougher N.L."/>
            <person name="Buchanan P."/>
            <person name="Buyck B."/>
            <person name="Bense V."/>
            <person name="Catcheside P."/>
            <person name="Chovatia M."/>
            <person name="Cooper J."/>
            <person name="Damon W."/>
            <person name="Desjardin D."/>
            <person name="Finy P."/>
            <person name="Geml J."/>
            <person name="Haridas S."/>
            <person name="Hughes K."/>
            <person name="Justo A."/>
            <person name="Karasinski D."/>
            <person name="Kautmanova I."/>
            <person name="Kiss B."/>
            <person name="Kocsube S."/>
            <person name="Kotiranta H."/>
            <person name="LaButti K.M."/>
            <person name="Lechner B.E."/>
            <person name="Liimatainen K."/>
            <person name="Lipzen A."/>
            <person name="Lukacs Z."/>
            <person name="Mihaltcheva S."/>
            <person name="Morgado L.N."/>
            <person name="Niskanen T."/>
            <person name="Noordeloos M.E."/>
            <person name="Ohm R.A."/>
            <person name="Ortiz-Santana B."/>
            <person name="Ovrebo C."/>
            <person name="Racz N."/>
            <person name="Riley R."/>
            <person name="Savchenko A."/>
            <person name="Shiryaev A."/>
            <person name="Soop K."/>
            <person name="Spirin V."/>
            <person name="Szebenyi C."/>
            <person name="Tomsovsky M."/>
            <person name="Tulloss R.E."/>
            <person name="Uehling J."/>
            <person name="Grigoriev I.V."/>
            <person name="Vagvolgyi C."/>
            <person name="Papp T."/>
            <person name="Martin F.M."/>
            <person name="Miettinen O."/>
            <person name="Hibbett D.S."/>
            <person name="Nagy L.G."/>
        </authorList>
    </citation>
    <scope>NUCLEOTIDE SEQUENCE [LARGE SCALE GENOMIC DNA]</scope>
    <source>
        <strain evidence="6 7">CBS 309.79</strain>
    </source>
</reference>